<proteinExistence type="predicted"/>
<keyword evidence="3" id="KW-1185">Reference proteome</keyword>
<protein>
    <submittedName>
        <fullName evidence="2">Uncharacterized protein</fullName>
    </submittedName>
</protein>
<comment type="caution">
    <text evidence="2">The sequence shown here is derived from an EMBL/GenBank/DDBJ whole genome shotgun (WGS) entry which is preliminary data.</text>
</comment>
<feature type="compositionally biased region" description="Low complexity" evidence="1">
    <location>
        <begin position="1"/>
        <end position="16"/>
    </location>
</feature>
<evidence type="ECO:0000313" key="2">
    <source>
        <dbReference type="EMBL" id="KAG1334648.1"/>
    </source>
</evidence>
<reference evidence="2" key="2">
    <citation type="submission" date="2019-07" db="EMBL/GenBank/DDBJ databases">
        <authorList>
            <person name="Yang Y."/>
            <person name="Bocs S."/>
            <person name="Baudouin L."/>
        </authorList>
    </citation>
    <scope>NUCLEOTIDE SEQUENCE</scope>
    <source>
        <tissue evidence="2">Spear leaf of Hainan Tall coconut</tissue>
    </source>
</reference>
<feature type="region of interest" description="Disordered" evidence="1">
    <location>
        <begin position="1"/>
        <end position="37"/>
    </location>
</feature>
<reference evidence="2" key="1">
    <citation type="journal article" date="2017" name="Gigascience">
        <title>The genome draft of coconut (Cocos nucifera).</title>
        <authorList>
            <person name="Xiao Y."/>
            <person name="Xu P."/>
            <person name="Fan H."/>
            <person name="Baudouin L."/>
            <person name="Xia W."/>
            <person name="Bocs S."/>
            <person name="Xu J."/>
            <person name="Li Q."/>
            <person name="Guo A."/>
            <person name="Zhou L."/>
            <person name="Li J."/>
            <person name="Wu Y."/>
            <person name="Ma Z."/>
            <person name="Armero A."/>
            <person name="Issali A.E."/>
            <person name="Liu N."/>
            <person name="Peng M."/>
            <person name="Yang Y."/>
        </authorList>
    </citation>
    <scope>NUCLEOTIDE SEQUENCE</scope>
    <source>
        <tissue evidence="2">Spear leaf of Hainan Tall coconut</tissue>
    </source>
</reference>
<name>A0A8K0MYM0_COCNU</name>
<accession>A0A8K0MYM0</accession>
<sequence>MSQSSLSQSSWGLDSPSGEDHDSGVIGSPGQSEEREVSDYNSFRIDFVLSSEDLEVIRMKYHIFDDFKLEVAGPGELIALPQPGRINVYEELLKTSLKLSFHFFNHRASKHV</sequence>
<dbReference type="EMBL" id="CM017874">
    <property type="protein sequence ID" value="KAG1334648.1"/>
    <property type="molecule type" value="Genomic_DNA"/>
</dbReference>
<dbReference type="Proteomes" id="UP000797356">
    <property type="component" value="Chromosome 3"/>
</dbReference>
<evidence type="ECO:0000313" key="3">
    <source>
        <dbReference type="Proteomes" id="UP000797356"/>
    </source>
</evidence>
<gene>
    <name evidence="2" type="ORF">COCNU_03G007670</name>
</gene>
<dbReference type="AlphaFoldDB" id="A0A8K0MYM0"/>
<organism evidence="2 3">
    <name type="scientific">Cocos nucifera</name>
    <name type="common">Coconut palm</name>
    <dbReference type="NCBI Taxonomy" id="13894"/>
    <lineage>
        <taxon>Eukaryota</taxon>
        <taxon>Viridiplantae</taxon>
        <taxon>Streptophyta</taxon>
        <taxon>Embryophyta</taxon>
        <taxon>Tracheophyta</taxon>
        <taxon>Spermatophyta</taxon>
        <taxon>Magnoliopsida</taxon>
        <taxon>Liliopsida</taxon>
        <taxon>Arecaceae</taxon>
        <taxon>Arecoideae</taxon>
        <taxon>Cocoseae</taxon>
        <taxon>Attaleinae</taxon>
        <taxon>Cocos</taxon>
    </lineage>
</organism>
<evidence type="ECO:0000256" key="1">
    <source>
        <dbReference type="SAM" id="MobiDB-lite"/>
    </source>
</evidence>